<organism evidence="2 3">
    <name type="scientific">Bizionia arctica</name>
    <dbReference type="NCBI Taxonomy" id="1495645"/>
    <lineage>
        <taxon>Bacteria</taxon>
        <taxon>Pseudomonadati</taxon>
        <taxon>Bacteroidota</taxon>
        <taxon>Flavobacteriia</taxon>
        <taxon>Flavobacteriales</taxon>
        <taxon>Flavobacteriaceae</taxon>
        <taxon>Bizionia</taxon>
    </lineage>
</organism>
<dbReference type="Proteomes" id="UP000625976">
    <property type="component" value="Unassembled WGS sequence"/>
</dbReference>
<evidence type="ECO:0000256" key="1">
    <source>
        <dbReference type="ARBA" id="ARBA00023002"/>
    </source>
</evidence>
<reference evidence="2" key="2">
    <citation type="submission" date="2020-09" db="EMBL/GenBank/DDBJ databases">
        <authorList>
            <person name="Sun Q."/>
            <person name="Zhou Y."/>
        </authorList>
    </citation>
    <scope>NUCLEOTIDE SEQUENCE</scope>
    <source>
        <strain evidence="2">CGMCC 1.12751</strain>
    </source>
</reference>
<dbReference type="PANTHER" id="PTHR43539:SF78">
    <property type="entry name" value="FLAVIN-CONTAINING MONOOXYGENASE"/>
    <property type="match status" value="1"/>
</dbReference>
<dbReference type="SUPFAM" id="SSF51735">
    <property type="entry name" value="NAD(P)-binding Rossmann-fold domains"/>
    <property type="match status" value="1"/>
</dbReference>
<comment type="caution">
    <text evidence="2">The sequence shown here is derived from an EMBL/GenBank/DDBJ whole genome shotgun (WGS) entry which is preliminary data.</text>
</comment>
<dbReference type="GO" id="GO:0004497">
    <property type="term" value="F:monooxygenase activity"/>
    <property type="evidence" value="ECO:0007669"/>
    <property type="project" value="UniProtKB-KW"/>
</dbReference>
<dbReference type="GO" id="GO:0050660">
    <property type="term" value="F:flavin adenine dinucleotide binding"/>
    <property type="evidence" value="ECO:0007669"/>
    <property type="project" value="TreeGrafter"/>
</dbReference>
<dbReference type="EMBL" id="BMFQ01000002">
    <property type="protein sequence ID" value="GGG47188.1"/>
    <property type="molecule type" value="Genomic_DNA"/>
</dbReference>
<evidence type="ECO:0000313" key="2">
    <source>
        <dbReference type="EMBL" id="GGG47188.1"/>
    </source>
</evidence>
<evidence type="ECO:0000313" key="3">
    <source>
        <dbReference type="Proteomes" id="UP000625976"/>
    </source>
</evidence>
<dbReference type="PANTHER" id="PTHR43539">
    <property type="entry name" value="FLAVIN-BINDING MONOOXYGENASE-LIKE PROTEIN (AFU_ORTHOLOGUE AFUA_4G09220)"/>
    <property type="match status" value="1"/>
</dbReference>
<dbReference type="PRINTS" id="PR00469">
    <property type="entry name" value="PNDRDTASEII"/>
</dbReference>
<reference evidence="2" key="1">
    <citation type="journal article" date="2014" name="Int. J. Syst. Evol. Microbiol.">
        <title>Complete genome sequence of Corynebacterium casei LMG S-19264T (=DSM 44701T), isolated from a smear-ripened cheese.</title>
        <authorList>
            <consortium name="US DOE Joint Genome Institute (JGI-PGF)"/>
            <person name="Walter F."/>
            <person name="Albersmeier A."/>
            <person name="Kalinowski J."/>
            <person name="Ruckert C."/>
        </authorList>
    </citation>
    <scope>NUCLEOTIDE SEQUENCE</scope>
    <source>
        <strain evidence="2">CGMCC 1.12751</strain>
    </source>
</reference>
<dbReference type="NCBIfam" id="NF040505">
    <property type="entry name" value="ArsO_flavin_mono"/>
    <property type="match status" value="1"/>
</dbReference>
<keyword evidence="3" id="KW-1185">Reference proteome</keyword>
<dbReference type="InterPro" id="IPR050982">
    <property type="entry name" value="Auxin_biosynth/cation_transpt"/>
</dbReference>
<dbReference type="InterPro" id="IPR036291">
    <property type="entry name" value="NAD(P)-bd_dom_sf"/>
</dbReference>
<dbReference type="Gene3D" id="3.50.50.60">
    <property type="entry name" value="FAD/NAD(P)-binding domain"/>
    <property type="match status" value="1"/>
</dbReference>
<dbReference type="AlphaFoldDB" id="A0A917GI40"/>
<dbReference type="SUPFAM" id="SSF51905">
    <property type="entry name" value="FAD/NAD(P)-binding domain"/>
    <property type="match status" value="1"/>
</dbReference>
<keyword evidence="2" id="KW-0503">Monooxygenase</keyword>
<dbReference type="RefSeq" id="WP_188464059.1">
    <property type="nucleotide sequence ID" value="NZ_BMFQ01000002.1"/>
</dbReference>
<gene>
    <name evidence="2" type="ORF">GCM10010976_18280</name>
</gene>
<name>A0A917GI40_9FLAO</name>
<sequence length="347" mass="38627">MKLYDTLIIGGGQAGLSVAYFLRRYKLNYLVLDDHQKAGGSWLETWDSLKLFSPTEFSSLSGWGMPKGINEYPDKAEFISYLEQYELRYKIPVKRPVKVLSIVKENTIFKVETNKGVFYSKTVVSATGTAQAPFVPDYPNREVFLGTQMHSSEYRSPGNFTGKNVLIVGGGNSGAQVLAEVSKVAQTQWVTLKEPSFLPDDIDGRYLFNDATDTFHGKTGTTNAGTKATLSDIVMIESVKEARGRGVLHAKRMFHSFYEKGVIWEDGTKSTYDMVIWCTGFRANLKYLAPLGIVVNNRIETTYTRSVIEPNLWLVGYGSWTGFASATIYGVGKTARQTAKEIAALFD</sequence>
<proteinExistence type="predicted"/>
<dbReference type="Pfam" id="PF13738">
    <property type="entry name" value="Pyr_redox_3"/>
    <property type="match status" value="1"/>
</dbReference>
<protein>
    <submittedName>
        <fullName evidence="2">Monooxygenase</fullName>
    </submittedName>
</protein>
<accession>A0A917GI40</accession>
<dbReference type="PRINTS" id="PR00368">
    <property type="entry name" value="FADPNR"/>
</dbReference>
<dbReference type="InterPro" id="IPR036188">
    <property type="entry name" value="FAD/NAD-bd_sf"/>
</dbReference>
<keyword evidence="1" id="KW-0560">Oxidoreductase</keyword>